<evidence type="ECO:0000256" key="2">
    <source>
        <dbReference type="ARBA" id="ARBA00004123"/>
    </source>
</evidence>
<dbReference type="GO" id="GO:0006260">
    <property type="term" value="P:DNA replication"/>
    <property type="evidence" value="ECO:0007669"/>
    <property type="project" value="UniProtKB-KW"/>
</dbReference>
<evidence type="ECO:0000313" key="21">
    <source>
        <dbReference type="EMBL" id="CAD7649697.1"/>
    </source>
</evidence>
<dbReference type="CDD" id="cd18794">
    <property type="entry name" value="SF2_C_RecQ"/>
    <property type="match status" value="1"/>
</dbReference>
<keyword evidence="12" id="KW-0238">DNA-binding</keyword>
<evidence type="ECO:0000313" key="22">
    <source>
        <dbReference type="Proteomes" id="UP000728032"/>
    </source>
</evidence>
<keyword evidence="9 18" id="KW-0347">Helicase</keyword>
<evidence type="ECO:0000256" key="8">
    <source>
        <dbReference type="ARBA" id="ARBA00022801"/>
    </source>
</evidence>
<gene>
    <name evidence="21" type="ORF">ONB1V03_LOCUS7424</name>
</gene>
<dbReference type="OrthoDB" id="10261556at2759"/>
<comment type="cofactor">
    <cofactor evidence="1">
        <name>Zn(2+)</name>
        <dbReference type="ChEBI" id="CHEBI:29105"/>
    </cofactor>
</comment>
<keyword evidence="4" id="KW-0235">DNA replication</keyword>
<dbReference type="InterPro" id="IPR001650">
    <property type="entry name" value="Helicase_C-like"/>
</dbReference>
<reference evidence="21" key="1">
    <citation type="submission" date="2020-11" db="EMBL/GenBank/DDBJ databases">
        <authorList>
            <person name="Tran Van P."/>
        </authorList>
    </citation>
    <scope>NUCLEOTIDE SEQUENCE</scope>
</reference>
<dbReference type="NCBIfam" id="TIGR00614">
    <property type="entry name" value="recQ_fam"/>
    <property type="match status" value="1"/>
</dbReference>
<dbReference type="Proteomes" id="UP000728032">
    <property type="component" value="Unassembled WGS sequence"/>
</dbReference>
<dbReference type="Gene3D" id="1.10.10.10">
    <property type="entry name" value="Winged helix-like DNA-binding domain superfamily/Winged helix DNA-binding domain"/>
    <property type="match status" value="1"/>
</dbReference>
<keyword evidence="15 18" id="KW-0539">Nucleus</keyword>
<dbReference type="SMART" id="SM00487">
    <property type="entry name" value="DEXDc"/>
    <property type="match status" value="1"/>
</dbReference>
<proteinExistence type="inferred from homology"/>
<evidence type="ECO:0000256" key="1">
    <source>
        <dbReference type="ARBA" id="ARBA00001947"/>
    </source>
</evidence>
<evidence type="ECO:0000256" key="17">
    <source>
        <dbReference type="ARBA" id="ARBA00049360"/>
    </source>
</evidence>
<dbReference type="EMBL" id="CAJPVJ010003767">
    <property type="protein sequence ID" value="CAG2167930.1"/>
    <property type="molecule type" value="Genomic_DNA"/>
</dbReference>
<dbReference type="GO" id="GO:0016787">
    <property type="term" value="F:hydrolase activity"/>
    <property type="evidence" value="ECO:0007669"/>
    <property type="project" value="UniProtKB-KW"/>
</dbReference>
<dbReference type="InterPro" id="IPR027417">
    <property type="entry name" value="P-loop_NTPase"/>
</dbReference>
<dbReference type="InterPro" id="IPR036388">
    <property type="entry name" value="WH-like_DNA-bd_sf"/>
</dbReference>
<comment type="catalytic activity">
    <reaction evidence="16 18">
        <text>Couples ATP hydrolysis with the unwinding of duplex DNA by translocating in the 3'-5' direction.</text>
        <dbReference type="EC" id="5.6.2.4"/>
    </reaction>
</comment>
<dbReference type="GO" id="GO:0000724">
    <property type="term" value="P:double-strand break repair via homologous recombination"/>
    <property type="evidence" value="ECO:0007669"/>
    <property type="project" value="TreeGrafter"/>
</dbReference>
<dbReference type="GO" id="GO:0009378">
    <property type="term" value="F:four-way junction helicase activity"/>
    <property type="evidence" value="ECO:0007669"/>
    <property type="project" value="TreeGrafter"/>
</dbReference>
<dbReference type="InterPro" id="IPR004589">
    <property type="entry name" value="DNA_helicase_ATP-dep_RecQ"/>
</dbReference>
<dbReference type="GO" id="GO:0007131">
    <property type="term" value="P:reciprocal meiotic recombination"/>
    <property type="evidence" value="ECO:0007669"/>
    <property type="project" value="UniProtKB-ARBA"/>
</dbReference>
<evidence type="ECO:0000256" key="7">
    <source>
        <dbReference type="ARBA" id="ARBA00022763"/>
    </source>
</evidence>
<comment type="catalytic activity">
    <reaction evidence="17 18">
        <text>ATP + H2O = ADP + phosphate + H(+)</text>
        <dbReference type="Rhea" id="RHEA:13065"/>
        <dbReference type="ChEBI" id="CHEBI:15377"/>
        <dbReference type="ChEBI" id="CHEBI:15378"/>
        <dbReference type="ChEBI" id="CHEBI:30616"/>
        <dbReference type="ChEBI" id="CHEBI:43474"/>
        <dbReference type="ChEBI" id="CHEBI:456216"/>
    </reaction>
</comment>
<dbReference type="Pfam" id="PF16124">
    <property type="entry name" value="RecQ_Zn_bind"/>
    <property type="match status" value="1"/>
</dbReference>
<evidence type="ECO:0000256" key="12">
    <source>
        <dbReference type="ARBA" id="ARBA00023125"/>
    </source>
</evidence>
<dbReference type="Pfam" id="PF00270">
    <property type="entry name" value="DEAD"/>
    <property type="match status" value="1"/>
</dbReference>
<dbReference type="PROSITE" id="PS00690">
    <property type="entry name" value="DEAH_ATP_HELICASE"/>
    <property type="match status" value="1"/>
</dbReference>
<sequence>MDLKFRHFFNLREFRANQLEAINAALLGNDCLILMPTGGGKSLCYQLPAVISKGVTVVISPLKSLILDQVHKICSKGKDMARALTGDLDSGEVSLIYSDLRSRQPTVKLLFVTPEKISASMALTSLFRELCDKQMLSRFVIDEAHCVSQWGHDFRPDYKRLEILRDEFPTVPIMALTATATQRVRLDILEQLGIQKESTKWFMQSFNRPNLKFEVRPKKKTSYDEIQNMIKREFNLQCGIIYCLSRKDCDDLSRKLKADGVKCNSYHAGLSDNDRKVIQENWIKNKYHVICATIAFGMGIDKADVRFVIHYSMPKSIEGYYQEVGRAGRDGETAHCILYYSGVDFQRWKTLLNKSSTGQMVDTFIKFLYMTENYCNNRAECRRVQLLRYFGQKFEANNCSKNQTTACDNCLSTDQYESIDITDEVKAILQSIERLVGKFGQNRKKNITQTKLMTIFYGADKL</sequence>
<evidence type="ECO:0000259" key="19">
    <source>
        <dbReference type="PROSITE" id="PS51192"/>
    </source>
</evidence>
<evidence type="ECO:0000256" key="15">
    <source>
        <dbReference type="ARBA" id="ARBA00023242"/>
    </source>
</evidence>
<dbReference type="PROSITE" id="PS51194">
    <property type="entry name" value="HELICASE_CTER"/>
    <property type="match status" value="1"/>
</dbReference>
<dbReference type="InterPro" id="IPR014001">
    <property type="entry name" value="Helicase_ATP-bd"/>
</dbReference>
<accession>A0A7R9LXD2</accession>
<evidence type="ECO:0000256" key="3">
    <source>
        <dbReference type="ARBA" id="ARBA00005446"/>
    </source>
</evidence>
<dbReference type="GO" id="GO:0005694">
    <property type="term" value="C:chromosome"/>
    <property type="evidence" value="ECO:0007669"/>
    <property type="project" value="TreeGrafter"/>
</dbReference>
<feature type="domain" description="Helicase ATP-binding" evidence="19">
    <location>
        <begin position="22"/>
        <end position="198"/>
    </location>
</feature>
<evidence type="ECO:0000256" key="13">
    <source>
        <dbReference type="ARBA" id="ARBA00023204"/>
    </source>
</evidence>
<organism evidence="21">
    <name type="scientific">Oppiella nova</name>
    <dbReference type="NCBI Taxonomy" id="334625"/>
    <lineage>
        <taxon>Eukaryota</taxon>
        <taxon>Metazoa</taxon>
        <taxon>Ecdysozoa</taxon>
        <taxon>Arthropoda</taxon>
        <taxon>Chelicerata</taxon>
        <taxon>Arachnida</taxon>
        <taxon>Acari</taxon>
        <taxon>Acariformes</taxon>
        <taxon>Sarcoptiformes</taxon>
        <taxon>Oribatida</taxon>
        <taxon>Brachypylina</taxon>
        <taxon>Oppioidea</taxon>
        <taxon>Oppiidae</taxon>
        <taxon>Oppiella</taxon>
    </lineage>
</organism>
<dbReference type="SUPFAM" id="SSF52540">
    <property type="entry name" value="P-loop containing nucleoside triphosphate hydrolases"/>
    <property type="match status" value="1"/>
</dbReference>
<evidence type="ECO:0000256" key="10">
    <source>
        <dbReference type="ARBA" id="ARBA00022833"/>
    </source>
</evidence>
<dbReference type="Gene3D" id="3.40.50.300">
    <property type="entry name" value="P-loop containing nucleotide triphosphate hydrolases"/>
    <property type="match status" value="2"/>
</dbReference>
<keyword evidence="22" id="KW-1185">Reference proteome</keyword>
<evidence type="ECO:0000256" key="4">
    <source>
        <dbReference type="ARBA" id="ARBA00022705"/>
    </source>
</evidence>
<dbReference type="GO" id="GO:0005737">
    <property type="term" value="C:cytoplasm"/>
    <property type="evidence" value="ECO:0007669"/>
    <property type="project" value="TreeGrafter"/>
</dbReference>
<keyword evidence="14" id="KW-0413">Isomerase</keyword>
<dbReference type="GO" id="GO:0005524">
    <property type="term" value="F:ATP binding"/>
    <property type="evidence" value="ECO:0007669"/>
    <property type="project" value="UniProtKB-KW"/>
</dbReference>
<dbReference type="InterPro" id="IPR011545">
    <property type="entry name" value="DEAD/DEAH_box_helicase_dom"/>
</dbReference>
<keyword evidence="6 18" id="KW-0547">Nucleotide-binding</keyword>
<dbReference type="SMART" id="SM00490">
    <property type="entry name" value="HELICc"/>
    <property type="match status" value="1"/>
</dbReference>
<evidence type="ECO:0000256" key="9">
    <source>
        <dbReference type="ARBA" id="ARBA00022806"/>
    </source>
</evidence>
<dbReference type="PANTHER" id="PTHR13710">
    <property type="entry name" value="DNA HELICASE RECQ FAMILY MEMBER"/>
    <property type="match status" value="1"/>
</dbReference>
<dbReference type="InterPro" id="IPR032284">
    <property type="entry name" value="RecQ_Zn-bd"/>
</dbReference>
<comment type="similarity">
    <text evidence="3 18">Belongs to the helicase family. RecQ subfamily.</text>
</comment>
<dbReference type="InterPro" id="IPR002464">
    <property type="entry name" value="DNA/RNA_helicase_DEAH_CS"/>
</dbReference>
<evidence type="ECO:0000256" key="5">
    <source>
        <dbReference type="ARBA" id="ARBA00022723"/>
    </source>
</evidence>
<protein>
    <recommendedName>
        <fullName evidence="18">ATP-dependent DNA helicase</fullName>
        <ecNumber evidence="18">5.6.2.4</ecNumber>
    </recommendedName>
</protein>
<dbReference type="GO" id="GO:0043138">
    <property type="term" value="F:3'-5' DNA helicase activity"/>
    <property type="evidence" value="ECO:0007669"/>
    <property type="project" value="UniProtKB-EC"/>
</dbReference>
<dbReference type="FunFam" id="3.40.50.300:FF:000340">
    <property type="entry name" value="Bloom syndrome, RecQ helicase"/>
    <property type="match status" value="1"/>
</dbReference>
<evidence type="ECO:0000259" key="20">
    <source>
        <dbReference type="PROSITE" id="PS51194"/>
    </source>
</evidence>
<name>A0A7R9LXD2_9ACAR</name>
<dbReference type="PANTHER" id="PTHR13710:SF153">
    <property type="entry name" value="RECQ-LIKE DNA HELICASE BLM"/>
    <property type="match status" value="1"/>
</dbReference>
<keyword evidence="7" id="KW-0227">DNA damage</keyword>
<dbReference type="EMBL" id="OC918592">
    <property type="protein sequence ID" value="CAD7649697.1"/>
    <property type="molecule type" value="Genomic_DNA"/>
</dbReference>
<dbReference type="Pfam" id="PF00271">
    <property type="entry name" value="Helicase_C"/>
    <property type="match status" value="1"/>
</dbReference>
<keyword evidence="10" id="KW-0862">Zinc</keyword>
<evidence type="ECO:0000256" key="16">
    <source>
        <dbReference type="ARBA" id="ARBA00034617"/>
    </source>
</evidence>
<feature type="non-terminal residue" evidence="21">
    <location>
        <position position="462"/>
    </location>
</feature>
<dbReference type="EC" id="5.6.2.4" evidence="18"/>
<evidence type="ECO:0000256" key="11">
    <source>
        <dbReference type="ARBA" id="ARBA00022840"/>
    </source>
</evidence>
<feature type="domain" description="Helicase C-terminal" evidence="20">
    <location>
        <begin position="225"/>
        <end position="376"/>
    </location>
</feature>
<evidence type="ECO:0000256" key="6">
    <source>
        <dbReference type="ARBA" id="ARBA00022741"/>
    </source>
</evidence>
<keyword evidence="5" id="KW-0479">Metal-binding</keyword>
<dbReference type="AlphaFoldDB" id="A0A7R9LXD2"/>
<keyword evidence="8 18" id="KW-0378">Hydrolase</keyword>
<keyword evidence="11 18" id="KW-0067">ATP-binding</keyword>
<comment type="subcellular location">
    <subcellularLocation>
        <location evidence="2 18">Nucleus</location>
    </subcellularLocation>
</comment>
<evidence type="ECO:0000256" key="18">
    <source>
        <dbReference type="RuleBase" id="RU364117"/>
    </source>
</evidence>
<dbReference type="FunFam" id="3.40.50.300:FF:000537">
    <property type="entry name" value="Bloom syndrome RecQ-like helicase"/>
    <property type="match status" value="1"/>
</dbReference>
<keyword evidence="13" id="KW-0234">DNA repair</keyword>
<dbReference type="GO" id="GO:0046872">
    <property type="term" value="F:metal ion binding"/>
    <property type="evidence" value="ECO:0007669"/>
    <property type="project" value="UniProtKB-KW"/>
</dbReference>
<dbReference type="PROSITE" id="PS51192">
    <property type="entry name" value="HELICASE_ATP_BIND_1"/>
    <property type="match status" value="1"/>
</dbReference>
<dbReference type="GO" id="GO:0005634">
    <property type="term" value="C:nucleus"/>
    <property type="evidence" value="ECO:0007669"/>
    <property type="project" value="UniProtKB-SubCell"/>
</dbReference>
<dbReference type="GO" id="GO:0003677">
    <property type="term" value="F:DNA binding"/>
    <property type="evidence" value="ECO:0007669"/>
    <property type="project" value="UniProtKB-KW"/>
</dbReference>
<evidence type="ECO:0000256" key="14">
    <source>
        <dbReference type="ARBA" id="ARBA00023235"/>
    </source>
</evidence>